<evidence type="ECO:0000313" key="4">
    <source>
        <dbReference type="EMBL" id="PSJ62995.1"/>
    </source>
</evidence>
<dbReference type="UniPathway" id="UPA00060">
    <property type="reaction ID" value="UER00138"/>
</dbReference>
<dbReference type="PANTHER" id="PTHR20858:SF17">
    <property type="entry name" value="HYDROXYMETHYLPYRIMIDINE_PHOSPHOMETHYLPYRIMIDINE KINASE THI20-RELATED"/>
    <property type="match status" value="1"/>
</dbReference>
<keyword evidence="4" id="KW-0418">Kinase</keyword>
<dbReference type="EMBL" id="PXYL01000002">
    <property type="protein sequence ID" value="PSJ62995.1"/>
    <property type="molecule type" value="Genomic_DNA"/>
</dbReference>
<evidence type="ECO:0000256" key="1">
    <source>
        <dbReference type="ARBA" id="ARBA00004948"/>
    </source>
</evidence>
<dbReference type="GO" id="GO:0008972">
    <property type="term" value="F:phosphomethylpyrimidine kinase activity"/>
    <property type="evidence" value="ECO:0007669"/>
    <property type="project" value="InterPro"/>
</dbReference>
<dbReference type="Pfam" id="PF08543">
    <property type="entry name" value="Phos_pyr_kin"/>
    <property type="match status" value="1"/>
</dbReference>
<keyword evidence="4" id="KW-0808">Transferase</keyword>
<dbReference type="CDD" id="cd01169">
    <property type="entry name" value="HMPP_kinase"/>
    <property type="match status" value="1"/>
</dbReference>
<dbReference type="InterPro" id="IPR029056">
    <property type="entry name" value="Ribokinase-like"/>
</dbReference>
<dbReference type="GO" id="GO:0008902">
    <property type="term" value="F:hydroxymethylpyrimidine kinase activity"/>
    <property type="evidence" value="ECO:0007669"/>
    <property type="project" value="UniProtKB-EC"/>
</dbReference>
<name>A0A2P7SKT1_9HYPH</name>
<dbReference type="AlphaFoldDB" id="A0A2P7SKT1"/>
<sequence>MAMTAHVLIVAGTDSSGGAGLSRDVETVATFGLRSAIAVTAVTVQTHTSVERIEPMPPDLVAEQMRAALASSRVAAIKIGMLSGNATIEAVAAVLRDQDKLPVVLDPVLASSSGRSLLGPEAIGSLTRELMPLCAIATPNLIELGILTGEETARDEAQVEHQARRLLETGCAAILVKGGHATGPQSIDMLVVRQGREPMHFVAPRLDKNMRGTGCMLASAIAAGLALGKPLEDCVHEAKRHVFEQIVSLGRRQPV</sequence>
<feature type="domain" description="Pyridoxamine kinase/Phosphomethylpyrimidine kinase" evidence="3">
    <location>
        <begin position="14"/>
        <end position="246"/>
    </location>
</feature>
<dbReference type="RefSeq" id="WP_106722905.1">
    <property type="nucleotide sequence ID" value="NZ_PXYL01000002.1"/>
</dbReference>
<keyword evidence="5" id="KW-1185">Reference proteome</keyword>
<accession>A0A2P7SKT1</accession>
<proteinExistence type="predicted"/>
<dbReference type="GO" id="GO:0005829">
    <property type="term" value="C:cytosol"/>
    <property type="evidence" value="ECO:0007669"/>
    <property type="project" value="TreeGrafter"/>
</dbReference>
<evidence type="ECO:0000313" key="5">
    <source>
        <dbReference type="Proteomes" id="UP000240653"/>
    </source>
</evidence>
<evidence type="ECO:0000256" key="2">
    <source>
        <dbReference type="ARBA" id="ARBA00012135"/>
    </source>
</evidence>
<dbReference type="SUPFAM" id="SSF53613">
    <property type="entry name" value="Ribokinase-like"/>
    <property type="match status" value="1"/>
</dbReference>
<comment type="caution">
    <text evidence="4">The sequence shown here is derived from an EMBL/GenBank/DDBJ whole genome shotgun (WGS) entry which is preliminary data.</text>
</comment>
<organism evidence="4 5">
    <name type="scientific">Pseudaminobacter soli</name>
    <name type="common">ex Li et al. 2025</name>
    <dbReference type="NCBI Taxonomy" id="1295366"/>
    <lineage>
        <taxon>Bacteria</taxon>
        <taxon>Pseudomonadati</taxon>
        <taxon>Pseudomonadota</taxon>
        <taxon>Alphaproteobacteria</taxon>
        <taxon>Hyphomicrobiales</taxon>
        <taxon>Phyllobacteriaceae</taxon>
        <taxon>Pseudaminobacter</taxon>
    </lineage>
</organism>
<dbReference type="GO" id="GO:0009228">
    <property type="term" value="P:thiamine biosynthetic process"/>
    <property type="evidence" value="ECO:0007669"/>
    <property type="project" value="InterPro"/>
</dbReference>
<dbReference type="Gene3D" id="3.40.1190.20">
    <property type="match status" value="1"/>
</dbReference>
<comment type="pathway">
    <text evidence="1">Cofactor biosynthesis; thiamine diphosphate biosynthesis.</text>
</comment>
<dbReference type="InterPro" id="IPR004399">
    <property type="entry name" value="HMP/HMP-P_kinase_dom"/>
</dbReference>
<evidence type="ECO:0000259" key="3">
    <source>
        <dbReference type="Pfam" id="PF08543"/>
    </source>
</evidence>
<gene>
    <name evidence="4" type="ORF">C7I85_05390</name>
</gene>
<protein>
    <recommendedName>
        <fullName evidence="2">hydroxymethylpyrimidine kinase</fullName>
        <ecNumber evidence="2">2.7.1.49</ecNumber>
    </recommendedName>
</protein>
<dbReference type="GO" id="GO:0009229">
    <property type="term" value="P:thiamine diphosphate biosynthetic process"/>
    <property type="evidence" value="ECO:0007669"/>
    <property type="project" value="UniProtKB-UniPathway"/>
</dbReference>
<reference evidence="4 5" key="1">
    <citation type="submission" date="2018-03" db="EMBL/GenBank/DDBJ databases">
        <title>The draft genome of Mesorhizobium soli JCM 19897.</title>
        <authorList>
            <person name="Li L."/>
            <person name="Liu L."/>
            <person name="Liang L."/>
            <person name="Wang T."/>
            <person name="Zhang X."/>
        </authorList>
    </citation>
    <scope>NUCLEOTIDE SEQUENCE [LARGE SCALE GENOMIC DNA]</scope>
    <source>
        <strain evidence="4 5">JCM 19897</strain>
    </source>
</reference>
<dbReference type="InterPro" id="IPR013749">
    <property type="entry name" value="PM/HMP-P_kinase-1"/>
</dbReference>
<dbReference type="OrthoDB" id="9810880at2"/>
<dbReference type="EC" id="2.7.1.49" evidence="2"/>
<dbReference type="PANTHER" id="PTHR20858">
    <property type="entry name" value="PHOSPHOMETHYLPYRIMIDINE KINASE"/>
    <property type="match status" value="1"/>
</dbReference>
<dbReference type="Proteomes" id="UP000240653">
    <property type="component" value="Unassembled WGS sequence"/>
</dbReference>